<evidence type="ECO:0000256" key="5">
    <source>
        <dbReference type="ARBA" id="ARBA00022448"/>
    </source>
</evidence>
<organism evidence="15 16">
    <name type="scientific">Myodes glareolus</name>
    <name type="common">Bank vole</name>
    <name type="synonym">Clethrionomys glareolus</name>
    <dbReference type="NCBI Taxonomy" id="447135"/>
    <lineage>
        <taxon>Eukaryota</taxon>
        <taxon>Metazoa</taxon>
        <taxon>Chordata</taxon>
        <taxon>Craniata</taxon>
        <taxon>Vertebrata</taxon>
        <taxon>Euteleostomi</taxon>
        <taxon>Mammalia</taxon>
        <taxon>Eutheria</taxon>
        <taxon>Euarchontoglires</taxon>
        <taxon>Glires</taxon>
        <taxon>Rodentia</taxon>
        <taxon>Myomorpha</taxon>
        <taxon>Muroidea</taxon>
        <taxon>Cricetidae</taxon>
        <taxon>Arvicolinae</taxon>
        <taxon>Myodes</taxon>
    </lineage>
</organism>
<gene>
    <name evidence="15" type="ORF">U0070_020851</name>
</gene>
<evidence type="ECO:0008006" key="17">
    <source>
        <dbReference type="Google" id="ProtNLM"/>
    </source>
</evidence>
<keyword evidence="7" id="KW-0256">Endoplasmic reticulum</keyword>
<dbReference type="GO" id="GO:0006621">
    <property type="term" value="P:protein retention in ER lumen"/>
    <property type="evidence" value="ECO:0007669"/>
    <property type="project" value="InterPro"/>
</dbReference>
<dbReference type="PRINTS" id="PR00660">
    <property type="entry name" value="ERLUMENR"/>
</dbReference>
<keyword evidence="16" id="KW-1185">Reference proteome</keyword>
<dbReference type="GO" id="GO:0030663">
    <property type="term" value="C:COPI-coated vesicle membrane"/>
    <property type="evidence" value="ECO:0007669"/>
    <property type="project" value="UniProtKB-SubCell"/>
</dbReference>
<evidence type="ECO:0000256" key="2">
    <source>
        <dbReference type="ARBA" id="ARBA00004477"/>
    </source>
</evidence>
<reference evidence="15 16" key="1">
    <citation type="journal article" date="2023" name="bioRxiv">
        <title>Conserved and derived expression patterns and positive selection on dental genes reveal complex evolutionary context of ever-growing rodent molars.</title>
        <authorList>
            <person name="Calamari Z.T."/>
            <person name="Song A."/>
            <person name="Cohen E."/>
            <person name="Akter M."/>
            <person name="Roy R.D."/>
            <person name="Hallikas O."/>
            <person name="Christensen M.M."/>
            <person name="Li P."/>
            <person name="Marangoni P."/>
            <person name="Jernvall J."/>
            <person name="Klein O.D."/>
        </authorList>
    </citation>
    <scope>NUCLEOTIDE SEQUENCE [LARGE SCALE GENOMIC DNA]</scope>
    <source>
        <strain evidence="15">V071</strain>
    </source>
</reference>
<keyword evidence="13" id="KW-0968">Cytoplasmic vesicle</keyword>
<evidence type="ECO:0000256" key="11">
    <source>
        <dbReference type="ARBA" id="ARBA00023136"/>
    </source>
</evidence>
<dbReference type="GO" id="GO:0000139">
    <property type="term" value="C:Golgi membrane"/>
    <property type="evidence" value="ECO:0007669"/>
    <property type="project" value="UniProtKB-SubCell"/>
</dbReference>
<proteinExistence type="inferred from homology"/>
<keyword evidence="11 14" id="KW-0472">Membrane</keyword>
<feature type="transmembrane region" description="Helical" evidence="14">
    <location>
        <begin position="109"/>
        <end position="127"/>
    </location>
</feature>
<sequence>MVTGRGSRLFSRVDTDKLPVLQQMILNPWRFAVETAATLVNIFRLSGGLFHLVAIVILLLKIWKMRSVNHDVSPLEFLWTFSIYPESVAILPQLFMISKTGEVETITTHYLFFLGLFCALYLVHWNWRFCVEGFFDLIAVVAMYLLIHYKSTQGKEAQSASLSAKDSPVLQGVWTEFSPQRGCRMLNAEKQRWLLLSQPFGSAGMQRKGPGGSVH</sequence>
<dbReference type="EMBL" id="JBBHLL010000103">
    <property type="protein sequence ID" value="KAK7816336.1"/>
    <property type="molecule type" value="Genomic_DNA"/>
</dbReference>
<comment type="caution">
    <text evidence="15">The sequence shown here is derived from an EMBL/GenBank/DDBJ whole genome shotgun (WGS) entry which is preliminary data.</text>
</comment>
<keyword evidence="5" id="KW-0813">Transport</keyword>
<keyword evidence="6 14" id="KW-0812">Transmembrane</keyword>
<evidence type="ECO:0000313" key="16">
    <source>
        <dbReference type="Proteomes" id="UP001488838"/>
    </source>
</evidence>
<dbReference type="GO" id="GO:0046923">
    <property type="term" value="F:ER retention sequence binding"/>
    <property type="evidence" value="ECO:0007669"/>
    <property type="project" value="InterPro"/>
</dbReference>
<dbReference type="GO" id="GO:0015031">
    <property type="term" value="P:protein transport"/>
    <property type="evidence" value="ECO:0007669"/>
    <property type="project" value="UniProtKB-KW"/>
</dbReference>
<evidence type="ECO:0000313" key="15">
    <source>
        <dbReference type="EMBL" id="KAK7816336.1"/>
    </source>
</evidence>
<evidence type="ECO:0000256" key="14">
    <source>
        <dbReference type="SAM" id="Phobius"/>
    </source>
</evidence>
<evidence type="ECO:0000256" key="8">
    <source>
        <dbReference type="ARBA" id="ARBA00022892"/>
    </source>
</evidence>
<feature type="transmembrane region" description="Helical" evidence="14">
    <location>
        <begin position="77"/>
        <end position="97"/>
    </location>
</feature>
<comment type="subcellular location">
    <subcellularLocation>
        <location evidence="1">Cytoplasmic vesicle</location>
        <location evidence="1">COPI-coated vesicle membrane</location>
        <topology evidence="1">Multi-pass membrane protein</topology>
    </subcellularLocation>
    <subcellularLocation>
        <location evidence="2">Endoplasmic reticulum membrane</location>
        <topology evidence="2">Multi-pass membrane protein</topology>
    </subcellularLocation>
    <subcellularLocation>
        <location evidence="3">Golgi apparatus membrane</location>
        <topology evidence="3">Multi-pass membrane protein</topology>
    </subcellularLocation>
</comment>
<evidence type="ECO:0000256" key="4">
    <source>
        <dbReference type="ARBA" id="ARBA00010120"/>
    </source>
</evidence>
<keyword evidence="12" id="KW-0675">Receptor</keyword>
<evidence type="ECO:0000256" key="9">
    <source>
        <dbReference type="ARBA" id="ARBA00022927"/>
    </source>
</evidence>
<evidence type="ECO:0000256" key="12">
    <source>
        <dbReference type="ARBA" id="ARBA00023170"/>
    </source>
</evidence>
<comment type="similarity">
    <text evidence="4">Belongs to the ERD2 family.</text>
</comment>
<feature type="transmembrane region" description="Helical" evidence="14">
    <location>
        <begin position="48"/>
        <end position="65"/>
    </location>
</feature>
<evidence type="ECO:0000256" key="7">
    <source>
        <dbReference type="ARBA" id="ARBA00022824"/>
    </source>
</evidence>
<dbReference type="Pfam" id="PF00810">
    <property type="entry name" value="ER_lumen_recept"/>
    <property type="match status" value="1"/>
</dbReference>
<dbReference type="AlphaFoldDB" id="A0AAW0IQF1"/>
<name>A0AAW0IQF1_MYOGA</name>
<evidence type="ECO:0000256" key="6">
    <source>
        <dbReference type="ARBA" id="ARBA00022692"/>
    </source>
</evidence>
<evidence type="ECO:0000256" key="3">
    <source>
        <dbReference type="ARBA" id="ARBA00004653"/>
    </source>
</evidence>
<evidence type="ECO:0000256" key="13">
    <source>
        <dbReference type="ARBA" id="ARBA00023329"/>
    </source>
</evidence>
<dbReference type="GO" id="GO:0005789">
    <property type="term" value="C:endoplasmic reticulum membrane"/>
    <property type="evidence" value="ECO:0007669"/>
    <property type="project" value="UniProtKB-SubCell"/>
</dbReference>
<evidence type="ECO:0000256" key="1">
    <source>
        <dbReference type="ARBA" id="ARBA00004129"/>
    </source>
</evidence>
<keyword evidence="9" id="KW-0653">Protein transport</keyword>
<accession>A0AAW0IQF1</accession>
<keyword evidence="10 14" id="KW-1133">Transmembrane helix</keyword>
<dbReference type="InterPro" id="IPR000133">
    <property type="entry name" value="ER_ret_rcpt"/>
</dbReference>
<dbReference type="PANTHER" id="PTHR10585">
    <property type="entry name" value="ER LUMEN PROTEIN RETAINING RECEPTOR"/>
    <property type="match status" value="1"/>
</dbReference>
<dbReference type="Proteomes" id="UP001488838">
    <property type="component" value="Unassembled WGS sequence"/>
</dbReference>
<dbReference type="GO" id="GO:0016192">
    <property type="term" value="P:vesicle-mediated transport"/>
    <property type="evidence" value="ECO:0007669"/>
    <property type="project" value="UniProtKB-KW"/>
</dbReference>
<keyword evidence="8" id="KW-0931">ER-Golgi transport</keyword>
<protein>
    <recommendedName>
        <fullName evidence="17">ER lumen protein-retaining receptor</fullName>
    </recommendedName>
</protein>
<evidence type="ECO:0000256" key="10">
    <source>
        <dbReference type="ARBA" id="ARBA00022989"/>
    </source>
</evidence>